<evidence type="ECO:0000256" key="3">
    <source>
        <dbReference type="ARBA" id="ARBA00022729"/>
    </source>
</evidence>
<dbReference type="eggNOG" id="COG1638">
    <property type="taxonomic scope" value="Bacteria"/>
</dbReference>
<keyword evidence="5" id="KW-1185">Reference proteome</keyword>
<dbReference type="AlphaFoldDB" id="A0A081BVD5"/>
<comment type="similarity">
    <text evidence="1">Belongs to the bacterial solute-binding protein 7 family.</text>
</comment>
<dbReference type="Gene3D" id="3.40.190.170">
    <property type="entry name" value="Bacterial extracellular solute-binding protein, family 7"/>
    <property type="match status" value="1"/>
</dbReference>
<reference evidence="4" key="1">
    <citation type="journal article" date="2015" name="PeerJ">
        <title>First genomic representation of candidate bacterial phylum KSB3 points to enhanced environmental sensing as a trigger of wastewater bulking.</title>
        <authorList>
            <person name="Sekiguchi Y."/>
            <person name="Ohashi A."/>
            <person name="Parks D.H."/>
            <person name="Yamauchi T."/>
            <person name="Tyson G.W."/>
            <person name="Hugenholtz P."/>
        </authorList>
    </citation>
    <scope>NUCLEOTIDE SEQUENCE [LARGE SCALE GENOMIC DNA]</scope>
</reference>
<evidence type="ECO:0000256" key="2">
    <source>
        <dbReference type="ARBA" id="ARBA00022448"/>
    </source>
</evidence>
<dbReference type="Pfam" id="PF03480">
    <property type="entry name" value="DctP"/>
    <property type="match status" value="1"/>
</dbReference>
<evidence type="ECO:0000313" key="5">
    <source>
        <dbReference type="Proteomes" id="UP000030661"/>
    </source>
</evidence>
<dbReference type="PANTHER" id="PTHR33376:SF7">
    <property type="entry name" value="C4-DICARBOXYLATE-BINDING PROTEIN DCTB"/>
    <property type="match status" value="1"/>
</dbReference>
<dbReference type="Proteomes" id="UP000030661">
    <property type="component" value="Unassembled WGS sequence"/>
</dbReference>
<dbReference type="InterPro" id="IPR038404">
    <property type="entry name" value="TRAP_DctP_sf"/>
</dbReference>
<accession>A0A081BVD5</accession>
<sequence>MRISGIVTLILILSVSIGVNGESGHRGFAKFGTVLNFNHPSVIALTEFQKGLGIEPDQMTIQIFANAQLGDEHDLLEGLQFGQIEMGIVPLPLLTSYSPLLGALAMPYLFKNDEHRFRVLDGPLGQQLLSTLEEANLVGLGFLQTGAQHIIASQEILGKPDDFQGLNIGIICPAYDKSCHTLPAQLSIRSFETLGAIVTLFESNKAAEQLERQTIQALECSAPTALELQIYHSNLRFMALSAHTTTPDVIVASKRWFDTLSPEVQDYLRKASRATITYQRHLWAIAEQEAFNALKSEGVQVETVERGTLRREVQPLYVSMEHTLGEKFTRIFESITAVH</sequence>
<dbReference type="GO" id="GO:0055085">
    <property type="term" value="P:transmembrane transport"/>
    <property type="evidence" value="ECO:0007669"/>
    <property type="project" value="InterPro"/>
</dbReference>
<organism evidence="4">
    <name type="scientific">Vecturithrix granuli</name>
    <dbReference type="NCBI Taxonomy" id="1499967"/>
    <lineage>
        <taxon>Bacteria</taxon>
        <taxon>Candidatus Moduliflexota</taxon>
        <taxon>Candidatus Vecturitrichia</taxon>
        <taxon>Candidatus Vecturitrichales</taxon>
        <taxon>Candidatus Vecturitrichaceae</taxon>
        <taxon>Candidatus Vecturithrix</taxon>
    </lineage>
</organism>
<dbReference type="EMBL" id="DF820464">
    <property type="protein sequence ID" value="GAK56290.1"/>
    <property type="molecule type" value="Genomic_DNA"/>
</dbReference>
<proteinExistence type="inferred from homology"/>
<dbReference type="PANTHER" id="PTHR33376">
    <property type="match status" value="1"/>
</dbReference>
<gene>
    <name evidence="4" type="ORF">U27_03252</name>
</gene>
<keyword evidence="3" id="KW-0732">Signal</keyword>
<evidence type="ECO:0000256" key="1">
    <source>
        <dbReference type="ARBA" id="ARBA00009023"/>
    </source>
</evidence>
<protein>
    <submittedName>
        <fullName evidence="4">TRAP-type C4-dicarboxylate transport system, periplasmic component</fullName>
    </submittedName>
</protein>
<dbReference type="NCBIfam" id="NF037995">
    <property type="entry name" value="TRAP_S1"/>
    <property type="match status" value="1"/>
</dbReference>
<name>A0A081BVD5_VECG1</name>
<keyword evidence="2" id="KW-0813">Transport</keyword>
<dbReference type="InterPro" id="IPR018389">
    <property type="entry name" value="DctP_fam"/>
</dbReference>
<dbReference type="HOGENOM" id="CLU_036176_4_0_0"/>
<evidence type="ECO:0000313" key="4">
    <source>
        <dbReference type="EMBL" id="GAK56290.1"/>
    </source>
</evidence>
<dbReference type="STRING" id="1499967.U27_03252"/>